<dbReference type="Proteomes" id="UP001589536">
    <property type="component" value="Unassembled WGS sequence"/>
</dbReference>
<feature type="transmembrane region" description="Helical" evidence="1">
    <location>
        <begin position="216"/>
        <end position="240"/>
    </location>
</feature>
<feature type="transmembrane region" description="Helical" evidence="1">
    <location>
        <begin position="41"/>
        <end position="58"/>
    </location>
</feature>
<keyword evidence="1" id="KW-0812">Transmembrane</keyword>
<sequence length="390" mass="41948">MRKLVPAANYFLYFSRDALALVAIVAFVLRNGTDRKHGPKILFVLALVLWTCVAALPGTDSLSVWVVGIRSYVAPVLFIGLCSLLPEARQLRRIRSTIAMYLPVQAVVVIAQVTSPADSVWNRQISGEEAHFLNEGIARASGTFSAPAGLFGFFLVAVALCLGLLLGGESRDRWTSLLGIFSAVVIVTLAGSRGILTLLLILVLSIFFWLLTNATFSRFILVILIMVGSVLLFISIVLALPQVVDAFNGRLQDASQNEDTLGRLIFTAFGFLGGLGSFFGAGAGHNSQAGIAVGAAGPWIENETIGWVTELGVFGLLLAFLRLIVAARMLLVSFLQSSKTSAVRFMFGIAIVLILVQGTITQNPSSQGAFSILVALYIFGRDSDDRSFER</sequence>
<feature type="transmembrane region" description="Helical" evidence="1">
    <location>
        <begin position="304"/>
        <end position="330"/>
    </location>
</feature>
<keyword evidence="1" id="KW-0472">Membrane</keyword>
<evidence type="ECO:0000313" key="2">
    <source>
        <dbReference type="EMBL" id="MFB9715244.1"/>
    </source>
</evidence>
<feature type="transmembrane region" description="Helical" evidence="1">
    <location>
        <begin position="144"/>
        <end position="165"/>
    </location>
</feature>
<dbReference type="PANTHER" id="PTHR37422:SF13">
    <property type="entry name" value="LIPOPOLYSACCHARIDE BIOSYNTHESIS PROTEIN PA4999-RELATED"/>
    <property type="match status" value="1"/>
</dbReference>
<evidence type="ECO:0000313" key="3">
    <source>
        <dbReference type="Proteomes" id="UP001589536"/>
    </source>
</evidence>
<comment type="caution">
    <text evidence="2">The sequence shown here is derived from an EMBL/GenBank/DDBJ whole genome shotgun (WGS) entry which is preliminary data.</text>
</comment>
<feature type="transmembrane region" description="Helical" evidence="1">
    <location>
        <begin position="64"/>
        <end position="86"/>
    </location>
</feature>
<dbReference type="PANTHER" id="PTHR37422">
    <property type="entry name" value="TEICHURONIC ACID BIOSYNTHESIS PROTEIN TUAE"/>
    <property type="match status" value="1"/>
</dbReference>
<proteinExistence type="predicted"/>
<evidence type="ECO:0000256" key="1">
    <source>
        <dbReference type="SAM" id="Phobius"/>
    </source>
</evidence>
<dbReference type="RefSeq" id="WP_376954592.1">
    <property type="nucleotide sequence ID" value="NZ_JBHMBH010000029.1"/>
</dbReference>
<dbReference type="InterPro" id="IPR051533">
    <property type="entry name" value="WaaL-like"/>
</dbReference>
<dbReference type="EMBL" id="JBHMBH010000029">
    <property type="protein sequence ID" value="MFB9715244.1"/>
    <property type="molecule type" value="Genomic_DNA"/>
</dbReference>
<accession>A0ABV5USS0</accession>
<reference evidence="2 3" key="1">
    <citation type="submission" date="2024-09" db="EMBL/GenBank/DDBJ databases">
        <authorList>
            <person name="Sun Q."/>
            <person name="Mori K."/>
        </authorList>
    </citation>
    <scope>NUCLEOTIDE SEQUENCE [LARGE SCALE GENOMIC DNA]</scope>
    <source>
        <strain evidence="2 3">JCM 13519</strain>
    </source>
</reference>
<feature type="transmembrane region" description="Helical" evidence="1">
    <location>
        <begin position="342"/>
        <end position="358"/>
    </location>
</feature>
<feature type="transmembrane region" description="Helical" evidence="1">
    <location>
        <begin position="177"/>
        <end position="210"/>
    </location>
</feature>
<organism evidence="2 3">
    <name type="scientific">Arthrobacter methylotrophus</name>
    <dbReference type="NCBI Taxonomy" id="121291"/>
    <lineage>
        <taxon>Bacteria</taxon>
        <taxon>Bacillati</taxon>
        <taxon>Actinomycetota</taxon>
        <taxon>Actinomycetes</taxon>
        <taxon>Micrococcales</taxon>
        <taxon>Micrococcaceae</taxon>
        <taxon>Arthrobacter</taxon>
    </lineage>
</organism>
<keyword evidence="1" id="KW-1133">Transmembrane helix</keyword>
<feature type="transmembrane region" description="Helical" evidence="1">
    <location>
        <begin position="12"/>
        <end position="29"/>
    </location>
</feature>
<evidence type="ECO:0008006" key="4">
    <source>
        <dbReference type="Google" id="ProtNLM"/>
    </source>
</evidence>
<name>A0ABV5USS0_9MICC</name>
<keyword evidence="3" id="KW-1185">Reference proteome</keyword>
<feature type="transmembrane region" description="Helical" evidence="1">
    <location>
        <begin position="261"/>
        <end position="284"/>
    </location>
</feature>
<feature type="transmembrane region" description="Helical" evidence="1">
    <location>
        <begin position="98"/>
        <end position="115"/>
    </location>
</feature>
<protein>
    <recommendedName>
        <fullName evidence="4">O-antigen ligase domain-containing protein</fullName>
    </recommendedName>
</protein>
<gene>
    <name evidence="2" type="ORF">ACFFPI_14085</name>
</gene>